<keyword evidence="2" id="KW-0732">Signal</keyword>
<feature type="compositionally biased region" description="Basic and acidic residues" evidence="1">
    <location>
        <begin position="89"/>
        <end position="125"/>
    </location>
</feature>
<dbReference type="RefSeq" id="WP_186889524.1">
    <property type="nucleotide sequence ID" value="NZ_JACOFU010000001.1"/>
</dbReference>
<organism evidence="3 4">
    <name type="scientific">Undibacterium amnicola</name>
    <dbReference type="NCBI Taxonomy" id="1834038"/>
    <lineage>
        <taxon>Bacteria</taxon>
        <taxon>Pseudomonadati</taxon>
        <taxon>Pseudomonadota</taxon>
        <taxon>Betaproteobacteria</taxon>
        <taxon>Burkholderiales</taxon>
        <taxon>Oxalobacteraceae</taxon>
        <taxon>Undibacterium</taxon>
    </lineage>
</organism>
<feature type="chain" id="PRO_5047484374" evidence="2">
    <location>
        <begin position="25"/>
        <end position="169"/>
    </location>
</feature>
<protein>
    <submittedName>
        <fullName evidence="3">DUF4124 domain-containing protein</fullName>
    </submittedName>
</protein>
<comment type="caution">
    <text evidence="3">The sequence shown here is derived from an EMBL/GenBank/DDBJ whole genome shotgun (WGS) entry which is preliminary data.</text>
</comment>
<evidence type="ECO:0000256" key="1">
    <source>
        <dbReference type="SAM" id="MobiDB-lite"/>
    </source>
</evidence>
<feature type="compositionally biased region" description="Polar residues" evidence="1">
    <location>
        <begin position="56"/>
        <end position="76"/>
    </location>
</feature>
<dbReference type="EMBL" id="JACOFU010000001">
    <property type="protein sequence ID" value="MBC3830520.1"/>
    <property type="molecule type" value="Genomic_DNA"/>
</dbReference>
<proteinExistence type="predicted"/>
<evidence type="ECO:0000256" key="2">
    <source>
        <dbReference type="SAM" id="SignalP"/>
    </source>
</evidence>
<feature type="region of interest" description="Disordered" evidence="1">
    <location>
        <begin position="36"/>
        <end position="155"/>
    </location>
</feature>
<accession>A0ABR6XLX7</accession>
<reference evidence="3 4" key="1">
    <citation type="submission" date="2020-08" db="EMBL/GenBank/DDBJ databases">
        <title>Novel species isolated from subtropical streams in China.</title>
        <authorList>
            <person name="Lu H."/>
        </authorList>
    </citation>
    <scope>NUCLEOTIDE SEQUENCE [LARGE SCALE GENOMIC DNA]</scope>
    <source>
        <strain evidence="3 4">KCTC 52442</strain>
    </source>
</reference>
<feature type="compositionally biased region" description="Basic and acidic residues" evidence="1">
    <location>
        <begin position="139"/>
        <end position="155"/>
    </location>
</feature>
<keyword evidence="4" id="KW-1185">Reference proteome</keyword>
<evidence type="ECO:0000313" key="4">
    <source>
        <dbReference type="Proteomes" id="UP000643610"/>
    </source>
</evidence>
<evidence type="ECO:0000313" key="3">
    <source>
        <dbReference type="EMBL" id="MBC3830520.1"/>
    </source>
</evidence>
<dbReference type="Proteomes" id="UP000643610">
    <property type="component" value="Unassembled WGS sequence"/>
</dbReference>
<sequence length="169" mass="18845">MKKTYGFLASGLIASLMISNIAMAQYIWLNEKGIKQYSDTPPPKSVPRDKILKSPFGSTRPTTSTANQNATESATDNPKIEKPVTTASKNEDFNKRKLAREEADKKSAAQKQESADKTKNCERAKSYKQSLDEGILIMSRDKNGERTPLDEAQRTKEMADVKKVLADCR</sequence>
<gene>
    <name evidence="3" type="ORF">H8K33_03270</name>
</gene>
<name>A0ABR6XLX7_9BURK</name>
<feature type="signal peptide" evidence="2">
    <location>
        <begin position="1"/>
        <end position="24"/>
    </location>
</feature>